<name>A0A1W1BEA1_9ZZZZ</name>
<sequence>MTIAMNQQELIFTPMVITNVINTLKEKALDIRDRAIFSTIYKIISIAFDESVTMKNHFATAKLELSVEEMKNIDFDALYDRLESTEDNLWLLHEQFENSTNIYEIQLFDLLDSTLDNFAKINNILGYFESQLIQNRLKSA</sequence>
<dbReference type="EMBL" id="FPHE01000026">
    <property type="protein sequence ID" value="SFV51805.1"/>
    <property type="molecule type" value="Genomic_DNA"/>
</dbReference>
<accession>A0A1W1BEA1</accession>
<protein>
    <submittedName>
        <fullName evidence="1">Uncharacterized protein</fullName>
    </submittedName>
</protein>
<gene>
    <name evidence="1" type="ORF">MNB_SV-12-417</name>
</gene>
<dbReference type="AlphaFoldDB" id="A0A1W1BEA1"/>
<proteinExistence type="predicted"/>
<reference evidence="1" key="1">
    <citation type="submission" date="2016-10" db="EMBL/GenBank/DDBJ databases">
        <authorList>
            <person name="de Groot N.N."/>
        </authorList>
    </citation>
    <scope>NUCLEOTIDE SEQUENCE</scope>
</reference>
<evidence type="ECO:0000313" key="1">
    <source>
        <dbReference type="EMBL" id="SFV51805.1"/>
    </source>
</evidence>
<organism evidence="1">
    <name type="scientific">hydrothermal vent metagenome</name>
    <dbReference type="NCBI Taxonomy" id="652676"/>
    <lineage>
        <taxon>unclassified sequences</taxon>
        <taxon>metagenomes</taxon>
        <taxon>ecological metagenomes</taxon>
    </lineage>
</organism>